<evidence type="ECO:0000313" key="2">
    <source>
        <dbReference type="EMBL" id="CAG5040155.1"/>
    </source>
</evidence>
<proteinExistence type="predicted"/>
<feature type="region of interest" description="Disordered" evidence="1">
    <location>
        <begin position="295"/>
        <end position="315"/>
    </location>
</feature>
<gene>
    <name evidence="2" type="ORF">PAPOLLO_LOCUS21857</name>
</gene>
<protein>
    <submittedName>
        <fullName evidence="2">(apollo) hypothetical protein</fullName>
    </submittedName>
</protein>
<keyword evidence="3" id="KW-1185">Reference proteome</keyword>
<dbReference type="Proteomes" id="UP000691718">
    <property type="component" value="Unassembled WGS sequence"/>
</dbReference>
<feature type="compositionally biased region" description="Basic and acidic residues" evidence="1">
    <location>
        <begin position="305"/>
        <end position="315"/>
    </location>
</feature>
<feature type="compositionally biased region" description="Basic and acidic residues" evidence="1">
    <location>
        <begin position="77"/>
        <end position="91"/>
    </location>
</feature>
<reference evidence="2" key="1">
    <citation type="submission" date="2021-04" db="EMBL/GenBank/DDBJ databases">
        <authorList>
            <person name="Tunstrom K."/>
        </authorList>
    </citation>
    <scope>NUCLEOTIDE SEQUENCE</scope>
</reference>
<dbReference type="OrthoDB" id="7467148at2759"/>
<accession>A0A8S3XW26</accession>
<dbReference type="AlphaFoldDB" id="A0A8S3XW26"/>
<name>A0A8S3XW26_PARAO</name>
<feature type="region of interest" description="Disordered" evidence="1">
    <location>
        <begin position="77"/>
        <end position="105"/>
    </location>
</feature>
<comment type="caution">
    <text evidence="2">The sequence shown here is derived from an EMBL/GenBank/DDBJ whole genome shotgun (WGS) entry which is preliminary data.</text>
</comment>
<organism evidence="2 3">
    <name type="scientific">Parnassius apollo</name>
    <name type="common">Apollo butterfly</name>
    <name type="synonym">Papilio apollo</name>
    <dbReference type="NCBI Taxonomy" id="110799"/>
    <lineage>
        <taxon>Eukaryota</taxon>
        <taxon>Metazoa</taxon>
        <taxon>Ecdysozoa</taxon>
        <taxon>Arthropoda</taxon>
        <taxon>Hexapoda</taxon>
        <taxon>Insecta</taxon>
        <taxon>Pterygota</taxon>
        <taxon>Neoptera</taxon>
        <taxon>Endopterygota</taxon>
        <taxon>Lepidoptera</taxon>
        <taxon>Glossata</taxon>
        <taxon>Ditrysia</taxon>
        <taxon>Papilionoidea</taxon>
        <taxon>Papilionidae</taxon>
        <taxon>Parnassiinae</taxon>
        <taxon>Parnassini</taxon>
        <taxon>Parnassius</taxon>
        <taxon>Parnassius</taxon>
    </lineage>
</organism>
<sequence length="315" mass="35654">MDCCNYGEFRHAHGQYTGAAWDGYGYALPYAPYAHGYYAPHAQDPYGRYYRYDYPPPHTHHNEHTMPMDYGAYASKESRGRRALSRRDQRTHTPSHHLPLPHTPPSECGMTGRGIAFCESPMWPHYQMGFLGGGGWSGASAVGGAWATRGMSSREQMRYMASGYRMIKGPHLHNQNSLCPLDGRSTPYPVYEDVPYVGDNGRQSGIVEFSARNVTQTEEVRPVRDRIFSEPRCTPPEEKRPPIVPLPAFQQAFGSTEIGKFAEAFSRAEVAHEVEDISNENFVFETFQEWDSAPDAQWSSQPTAREIKCEENCRE</sequence>
<dbReference type="EMBL" id="CAJQZP010001342">
    <property type="protein sequence ID" value="CAG5040155.1"/>
    <property type="molecule type" value="Genomic_DNA"/>
</dbReference>
<evidence type="ECO:0000313" key="3">
    <source>
        <dbReference type="Proteomes" id="UP000691718"/>
    </source>
</evidence>
<evidence type="ECO:0000256" key="1">
    <source>
        <dbReference type="SAM" id="MobiDB-lite"/>
    </source>
</evidence>